<dbReference type="EMBL" id="CP028811">
    <property type="protein sequence ID" value="AWA29946.1"/>
    <property type="molecule type" value="Genomic_DNA"/>
</dbReference>
<dbReference type="InterPro" id="IPR051045">
    <property type="entry name" value="TonB-dependent_transducer"/>
</dbReference>
<keyword evidence="2" id="KW-0812">Transmembrane</keyword>
<keyword evidence="2" id="KW-0472">Membrane</keyword>
<feature type="region of interest" description="Disordered" evidence="1">
    <location>
        <begin position="87"/>
        <end position="168"/>
    </location>
</feature>
<dbReference type="KEGG" id="fmg:HYN48_07560"/>
<dbReference type="Pfam" id="PF03544">
    <property type="entry name" value="TonB_C"/>
    <property type="match status" value="1"/>
</dbReference>
<protein>
    <submittedName>
        <fullName evidence="4">Energy transducer TonB</fullName>
    </submittedName>
</protein>
<feature type="transmembrane region" description="Helical" evidence="2">
    <location>
        <begin position="42"/>
        <end position="60"/>
    </location>
</feature>
<dbReference type="OrthoDB" id="1095452at2"/>
<gene>
    <name evidence="4" type="ORF">HYN48_07560</name>
</gene>
<dbReference type="GO" id="GO:0031992">
    <property type="term" value="F:energy transducer activity"/>
    <property type="evidence" value="ECO:0007669"/>
    <property type="project" value="TreeGrafter"/>
</dbReference>
<evidence type="ECO:0000313" key="5">
    <source>
        <dbReference type="Proteomes" id="UP000244193"/>
    </source>
</evidence>
<evidence type="ECO:0000313" key="4">
    <source>
        <dbReference type="EMBL" id="AWA29946.1"/>
    </source>
</evidence>
<evidence type="ECO:0000259" key="3">
    <source>
        <dbReference type="Pfam" id="PF03544"/>
    </source>
</evidence>
<feature type="compositionally biased region" description="Pro residues" evidence="1">
    <location>
        <begin position="98"/>
        <end position="108"/>
    </location>
</feature>
<dbReference type="Gene3D" id="3.30.1150.10">
    <property type="match status" value="1"/>
</dbReference>
<reference evidence="4 5" key="1">
    <citation type="submission" date="2018-04" db="EMBL/GenBank/DDBJ databases">
        <title>Genome sequencing of Flavobacterium sp. HYN0048.</title>
        <authorList>
            <person name="Yi H."/>
            <person name="Baek C."/>
        </authorList>
    </citation>
    <scope>NUCLEOTIDE SEQUENCE [LARGE SCALE GENOMIC DNA]</scope>
    <source>
        <strain evidence="4 5">HYN0048</strain>
    </source>
</reference>
<name>A0A2S0RE42_9FLAO</name>
<evidence type="ECO:0000256" key="2">
    <source>
        <dbReference type="SAM" id="Phobius"/>
    </source>
</evidence>
<dbReference type="PANTHER" id="PTHR33446">
    <property type="entry name" value="PROTEIN TONB-RELATED"/>
    <property type="match status" value="1"/>
</dbReference>
<dbReference type="GO" id="GO:0098797">
    <property type="term" value="C:plasma membrane protein complex"/>
    <property type="evidence" value="ECO:0007669"/>
    <property type="project" value="TreeGrafter"/>
</dbReference>
<dbReference type="PANTHER" id="PTHR33446:SF2">
    <property type="entry name" value="PROTEIN TONB"/>
    <property type="match status" value="1"/>
</dbReference>
<keyword evidence="2" id="KW-1133">Transmembrane helix</keyword>
<dbReference type="InterPro" id="IPR037682">
    <property type="entry name" value="TonB_C"/>
</dbReference>
<dbReference type="AlphaFoldDB" id="A0A2S0RE42"/>
<evidence type="ECO:0000256" key="1">
    <source>
        <dbReference type="SAM" id="MobiDB-lite"/>
    </source>
</evidence>
<sequence>MRIMSGSSIFETSWINLVFEGKNKSYGAYQLRRENPKTTLKAFFLGLCLITALSLLPYFLSSFSKAPATPPIIPEGFDDVVPITLEPKIPETPKSNPATPPAEIPKPEQPVLNDRPVVTDMPHETPNLAEGVNSTPASDPGNSGTDTAVAGVPGGGGNEPATVTPATPSAGEAPYIAVDKMPEYPGGINKFRKYIADNFKAPDAEESGNEAVKVLVSFVVEKDGTISNIKIVRNPGYGMDKEAIRVLKSMKTKWIPGSIAGQPVRTIYNLPIAVQPRQ</sequence>
<feature type="compositionally biased region" description="Polar residues" evidence="1">
    <location>
        <begin position="132"/>
        <end position="146"/>
    </location>
</feature>
<dbReference type="Proteomes" id="UP000244193">
    <property type="component" value="Chromosome"/>
</dbReference>
<organism evidence="4 5">
    <name type="scientific">Flavobacterium magnum</name>
    <dbReference type="NCBI Taxonomy" id="2162713"/>
    <lineage>
        <taxon>Bacteria</taxon>
        <taxon>Pseudomonadati</taxon>
        <taxon>Bacteroidota</taxon>
        <taxon>Flavobacteriia</taxon>
        <taxon>Flavobacteriales</taxon>
        <taxon>Flavobacteriaceae</taxon>
        <taxon>Flavobacterium</taxon>
    </lineage>
</organism>
<proteinExistence type="predicted"/>
<feature type="domain" description="TonB C-terminal" evidence="3">
    <location>
        <begin position="210"/>
        <end position="272"/>
    </location>
</feature>
<dbReference type="SUPFAM" id="SSF74653">
    <property type="entry name" value="TolA/TonB C-terminal domain"/>
    <property type="match status" value="1"/>
</dbReference>
<dbReference type="GO" id="GO:0055085">
    <property type="term" value="P:transmembrane transport"/>
    <property type="evidence" value="ECO:0007669"/>
    <property type="project" value="InterPro"/>
</dbReference>
<accession>A0A2S0RE42</accession>
<keyword evidence="5" id="KW-1185">Reference proteome</keyword>